<dbReference type="AlphaFoldDB" id="A0ABD5NVP2"/>
<keyword evidence="4" id="KW-0479">Metal-binding</keyword>
<evidence type="ECO:0000256" key="3">
    <source>
        <dbReference type="ARBA" id="ARBA00022714"/>
    </source>
</evidence>
<accession>A0ABD5NVP2</accession>
<dbReference type="InterPro" id="IPR036010">
    <property type="entry name" value="2Fe-2S_ferredoxin-like_sf"/>
</dbReference>
<dbReference type="SUPFAM" id="SSF54292">
    <property type="entry name" value="2Fe-2S ferredoxin-like"/>
    <property type="match status" value="1"/>
</dbReference>
<dbReference type="InterPro" id="IPR012675">
    <property type="entry name" value="Beta-grasp_dom_sf"/>
</dbReference>
<dbReference type="Proteomes" id="UP001595821">
    <property type="component" value="Unassembled WGS sequence"/>
</dbReference>
<dbReference type="PANTHER" id="PTHR43112">
    <property type="entry name" value="FERREDOXIN"/>
    <property type="match status" value="1"/>
</dbReference>
<protein>
    <submittedName>
        <fullName evidence="10">2Fe-2S iron-sulfur cluster-binding protein</fullName>
    </submittedName>
</protein>
<organism evidence="10 11">
    <name type="scientific">Natribaculum luteum</name>
    <dbReference type="NCBI Taxonomy" id="1586232"/>
    <lineage>
        <taxon>Archaea</taxon>
        <taxon>Methanobacteriati</taxon>
        <taxon>Methanobacteriota</taxon>
        <taxon>Stenosarchaea group</taxon>
        <taxon>Halobacteria</taxon>
        <taxon>Halobacteriales</taxon>
        <taxon>Natrialbaceae</taxon>
        <taxon>Natribaculum</taxon>
    </lineage>
</organism>
<evidence type="ECO:0000256" key="2">
    <source>
        <dbReference type="ARBA" id="ARBA00022448"/>
    </source>
</evidence>
<comment type="caution">
    <text evidence="10">The sequence shown here is derived from an EMBL/GenBank/DDBJ whole genome shotgun (WGS) entry which is preliminary data.</text>
</comment>
<proteinExistence type="inferred from homology"/>
<keyword evidence="3" id="KW-0001">2Fe-2S</keyword>
<keyword evidence="5" id="KW-0249">Electron transport</keyword>
<evidence type="ECO:0000313" key="10">
    <source>
        <dbReference type="EMBL" id="MFC4246146.1"/>
    </source>
</evidence>
<dbReference type="RefSeq" id="WP_246968194.1">
    <property type="nucleotide sequence ID" value="NZ_CP095397.1"/>
</dbReference>
<dbReference type="GeneID" id="71855082"/>
<keyword evidence="6" id="KW-0408">Iron</keyword>
<dbReference type="InterPro" id="IPR001041">
    <property type="entry name" value="2Fe-2S_ferredoxin-type"/>
</dbReference>
<dbReference type="PANTHER" id="PTHR43112:SF3">
    <property type="entry name" value="FERREDOXIN-2, CHLOROPLASTIC"/>
    <property type="match status" value="1"/>
</dbReference>
<dbReference type="CDD" id="cd00207">
    <property type="entry name" value="fer2"/>
    <property type="match status" value="1"/>
</dbReference>
<evidence type="ECO:0000256" key="4">
    <source>
        <dbReference type="ARBA" id="ARBA00022723"/>
    </source>
</evidence>
<dbReference type="Pfam" id="PF00111">
    <property type="entry name" value="Fer2"/>
    <property type="match status" value="1"/>
</dbReference>
<reference evidence="10 11" key="1">
    <citation type="journal article" date="2014" name="Int. J. Syst. Evol. Microbiol.">
        <title>Complete genome sequence of Corynebacterium casei LMG S-19264T (=DSM 44701T), isolated from a smear-ripened cheese.</title>
        <authorList>
            <consortium name="US DOE Joint Genome Institute (JGI-PGF)"/>
            <person name="Walter F."/>
            <person name="Albersmeier A."/>
            <person name="Kalinowski J."/>
            <person name="Ruckert C."/>
        </authorList>
    </citation>
    <scope>NUCLEOTIDE SEQUENCE [LARGE SCALE GENOMIC DNA]</scope>
    <source>
        <strain evidence="10 11">IBRC-M 10912</strain>
    </source>
</reference>
<evidence type="ECO:0000259" key="9">
    <source>
        <dbReference type="PROSITE" id="PS51085"/>
    </source>
</evidence>
<keyword evidence="2" id="KW-0813">Transport</keyword>
<keyword evidence="7" id="KW-0411">Iron-sulfur</keyword>
<evidence type="ECO:0000313" key="11">
    <source>
        <dbReference type="Proteomes" id="UP001595821"/>
    </source>
</evidence>
<sequence length="121" mass="13659">MTETYIVEIEVPEDVDSDHAGETVTIDVGADEYVLPAAREAGLWLEADCQQGWCTRCAARLLEGDVDQSDARRYYEVDEEADFVLTCTAKPLSDLRLRAFRYDEILEHRAAHDLPPGRSKL</sequence>
<evidence type="ECO:0000256" key="6">
    <source>
        <dbReference type="ARBA" id="ARBA00023004"/>
    </source>
</evidence>
<dbReference type="Gene3D" id="3.10.20.30">
    <property type="match status" value="1"/>
</dbReference>
<comment type="cofactor">
    <cofactor evidence="8">
        <name>[2Fe-2S] cluster</name>
        <dbReference type="ChEBI" id="CHEBI:190135"/>
    </cofactor>
</comment>
<dbReference type="EMBL" id="JBHSDJ010000013">
    <property type="protein sequence ID" value="MFC4246146.1"/>
    <property type="molecule type" value="Genomic_DNA"/>
</dbReference>
<gene>
    <name evidence="10" type="ORF">ACFOZ7_03940</name>
</gene>
<feature type="domain" description="2Fe-2S ferredoxin-type" evidence="9">
    <location>
        <begin position="5"/>
        <end position="103"/>
    </location>
</feature>
<evidence type="ECO:0000256" key="5">
    <source>
        <dbReference type="ARBA" id="ARBA00022982"/>
    </source>
</evidence>
<evidence type="ECO:0000256" key="1">
    <source>
        <dbReference type="ARBA" id="ARBA00007874"/>
    </source>
</evidence>
<name>A0ABD5NVP2_9EURY</name>
<evidence type="ECO:0000256" key="8">
    <source>
        <dbReference type="ARBA" id="ARBA00034078"/>
    </source>
</evidence>
<evidence type="ECO:0000256" key="7">
    <source>
        <dbReference type="ARBA" id="ARBA00023014"/>
    </source>
</evidence>
<dbReference type="PROSITE" id="PS51085">
    <property type="entry name" value="2FE2S_FER_2"/>
    <property type="match status" value="1"/>
</dbReference>
<dbReference type="GO" id="GO:0046872">
    <property type="term" value="F:metal ion binding"/>
    <property type="evidence" value="ECO:0007669"/>
    <property type="project" value="UniProtKB-KW"/>
</dbReference>
<dbReference type="GO" id="GO:0051537">
    <property type="term" value="F:2 iron, 2 sulfur cluster binding"/>
    <property type="evidence" value="ECO:0007669"/>
    <property type="project" value="UniProtKB-KW"/>
</dbReference>
<comment type="similarity">
    <text evidence="1">Belongs to the 2Fe2S plant-type ferredoxin family.</text>
</comment>